<dbReference type="Proteomes" id="UP001139157">
    <property type="component" value="Unassembled WGS sequence"/>
</dbReference>
<name>A0A9X2E968_9NOCA</name>
<accession>A0A9X2E968</accession>
<dbReference type="AlphaFoldDB" id="A0A9X2E968"/>
<sequence>MARLQGLTEKNGWKKEVHARTSLGPRYHDIALPKSRQAKEYKTGRVGPEALRQLEKDRYLMARGWVISWVLAPNVVLDPRVQAEMDRLRARYPKAFQIERVTHEQFRQAIALGKQIAKERAQRERDDELAKTLDQTKRKELEEKKRQLAKDVAEQNRRIAEARQGNQALELQALKEAQARMSKTLEEIRTQERAQAQATLNALGLSKAQAEEMAKTLEANREAQRKDVVKGLEAFGHVVQSEERARAEEQKVREERARAMEQAERTRQEQQRAFAARGMSELAQHLDLMRGVAPPGVTLPGMAPAPEAVRGRAAELARQRERGMNRER</sequence>
<dbReference type="EMBL" id="JAMRXG010000010">
    <property type="protein sequence ID" value="MCM6776447.1"/>
    <property type="molecule type" value="Genomic_DNA"/>
</dbReference>
<dbReference type="RefSeq" id="WP_251914744.1">
    <property type="nucleotide sequence ID" value="NZ_JAMRXG010000010.1"/>
</dbReference>
<proteinExistence type="predicted"/>
<evidence type="ECO:0000313" key="3">
    <source>
        <dbReference type="Proteomes" id="UP001139157"/>
    </source>
</evidence>
<evidence type="ECO:0000313" key="2">
    <source>
        <dbReference type="EMBL" id="MCM6776447.1"/>
    </source>
</evidence>
<evidence type="ECO:0000256" key="1">
    <source>
        <dbReference type="SAM" id="MobiDB-lite"/>
    </source>
</evidence>
<gene>
    <name evidence="2" type="ORF">NDR86_23450</name>
</gene>
<keyword evidence="3" id="KW-1185">Reference proteome</keyword>
<feature type="region of interest" description="Disordered" evidence="1">
    <location>
        <begin position="241"/>
        <end position="275"/>
    </location>
</feature>
<organism evidence="2 3">
    <name type="scientific">Nocardia pulmonis</name>
    <dbReference type="NCBI Taxonomy" id="2951408"/>
    <lineage>
        <taxon>Bacteria</taxon>
        <taxon>Bacillati</taxon>
        <taxon>Actinomycetota</taxon>
        <taxon>Actinomycetes</taxon>
        <taxon>Mycobacteriales</taxon>
        <taxon>Nocardiaceae</taxon>
        <taxon>Nocardia</taxon>
    </lineage>
</organism>
<feature type="compositionally biased region" description="Basic and acidic residues" evidence="1">
    <location>
        <begin position="309"/>
        <end position="328"/>
    </location>
</feature>
<protein>
    <submittedName>
        <fullName evidence="2">Uncharacterized protein</fullName>
    </submittedName>
</protein>
<comment type="caution">
    <text evidence="2">The sequence shown here is derived from an EMBL/GenBank/DDBJ whole genome shotgun (WGS) entry which is preliminary data.</text>
</comment>
<feature type="region of interest" description="Disordered" evidence="1">
    <location>
        <begin position="297"/>
        <end position="328"/>
    </location>
</feature>
<feature type="compositionally biased region" description="Basic and acidic residues" evidence="1">
    <location>
        <begin position="241"/>
        <end position="270"/>
    </location>
</feature>
<reference evidence="2" key="1">
    <citation type="submission" date="2022-06" db="EMBL/GenBank/DDBJ databases">
        <title>Novel species in genus nocardia.</title>
        <authorList>
            <person name="Li F."/>
        </authorList>
    </citation>
    <scope>NUCLEOTIDE SEQUENCE</scope>
    <source>
        <strain evidence="2">CDC141</strain>
    </source>
</reference>